<dbReference type="EMBL" id="JAEMNX010000018">
    <property type="protein sequence ID" value="MBJ7538785.1"/>
    <property type="molecule type" value="Genomic_DNA"/>
</dbReference>
<feature type="domain" description="LapA adhesin" evidence="1">
    <location>
        <begin position="112"/>
        <end position="209"/>
    </location>
</feature>
<accession>A0A934JM83</accession>
<sequence length="267" mass="27548">MSDNQKTFETSSILAADIPALILTTSDVSEDAASVTFTATLSNAVETDMTITTDQGVIVVVAGDTSGTLVINTQNSDPYLDATSITATVIDVDASVDISSASATAQITDSIDTTFLSLRAFNTSEDENSALFIATLSNATQTDVTITTDQGDIEIARGSTTGVLRVNTQDSDVYLDASSVTVTVSSVSGGNFEAVDFSAATATAQIRDTIDTTTLALTTNDVNEDAANVTFTATLSNPAETDFIITTDQGEITIAAGETTGTLVIDT</sequence>
<dbReference type="Pfam" id="PF20579">
    <property type="entry name" value="LapA"/>
    <property type="match status" value="3"/>
</dbReference>
<evidence type="ECO:0000313" key="3">
    <source>
        <dbReference type="Proteomes" id="UP000628710"/>
    </source>
</evidence>
<dbReference type="RefSeq" id="WP_325101212.1">
    <property type="nucleotide sequence ID" value="NZ_JAEMNX010000018.1"/>
</dbReference>
<proteinExistence type="predicted"/>
<feature type="domain" description="LapA adhesin" evidence="1">
    <location>
        <begin position="20"/>
        <end position="109"/>
    </location>
</feature>
<evidence type="ECO:0000313" key="2">
    <source>
        <dbReference type="EMBL" id="MBJ7538785.1"/>
    </source>
</evidence>
<dbReference type="AlphaFoldDB" id="A0A934JM83"/>
<feature type="non-terminal residue" evidence="2">
    <location>
        <position position="267"/>
    </location>
</feature>
<keyword evidence="3" id="KW-1185">Reference proteome</keyword>
<comment type="caution">
    <text evidence="2">The sequence shown here is derived from an EMBL/GenBank/DDBJ whole genome shotgun (WGS) entry which is preliminary data.</text>
</comment>
<dbReference type="InterPro" id="IPR046779">
    <property type="entry name" value="LapA_adhesin_dom"/>
</dbReference>
<evidence type="ECO:0000259" key="1">
    <source>
        <dbReference type="Pfam" id="PF20579"/>
    </source>
</evidence>
<gene>
    <name evidence="2" type="ORF">I8J31_13950</name>
</gene>
<protein>
    <recommendedName>
        <fullName evidence="1">LapA adhesin domain-containing protein</fullName>
    </recommendedName>
</protein>
<feature type="domain" description="LapA adhesin" evidence="1">
    <location>
        <begin position="211"/>
        <end position="265"/>
    </location>
</feature>
<dbReference type="Proteomes" id="UP000628710">
    <property type="component" value="Unassembled WGS sequence"/>
</dbReference>
<organism evidence="2 3">
    <name type="scientific">Marinomonas transparens</name>
    <dbReference type="NCBI Taxonomy" id="2795388"/>
    <lineage>
        <taxon>Bacteria</taxon>
        <taxon>Pseudomonadati</taxon>
        <taxon>Pseudomonadota</taxon>
        <taxon>Gammaproteobacteria</taxon>
        <taxon>Oceanospirillales</taxon>
        <taxon>Oceanospirillaceae</taxon>
        <taxon>Marinomonas</taxon>
    </lineage>
</organism>
<name>A0A934JM83_9GAMM</name>
<reference evidence="2" key="1">
    <citation type="submission" date="2020-12" db="EMBL/GenBank/DDBJ databases">
        <title>Marinomonas arctica sp. nov., a psychrotolerant bacterium isolated from the Arctic.</title>
        <authorList>
            <person name="Zhang Y."/>
        </authorList>
    </citation>
    <scope>NUCLEOTIDE SEQUENCE</scope>
    <source>
        <strain evidence="2">C1424</strain>
    </source>
</reference>